<comment type="caution">
    <text evidence="2">The sequence shown here is derived from an EMBL/GenBank/DDBJ whole genome shotgun (WGS) entry which is preliminary data.</text>
</comment>
<accession>A0ABU5C4E3</accession>
<gene>
    <name evidence="2" type="ORF">RWE15_02890</name>
</gene>
<protein>
    <submittedName>
        <fullName evidence="2">PucR family transcriptional regulator ligand-binding domain-containing protein</fullName>
    </submittedName>
</protein>
<dbReference type="Proteomes" id="UP001281447">
    <property type="component" value="Unassembled WGS sequence"/>
</dbReference>
<sequence length="408" mass="47286">MKAEVSKIITVRHLLKKIERYGVKLISGEAGIDNPVDYINIQEFALKSERIKENGILLTTFKSLLESNDIISHLRWLKKQKINAIGIHTVFVKHVPQRIIDFSNENDFPIFLIPEEVSYQEIMQDYNELLMMDANNERLKAEQVNINMLEAVALDKDAQFIVSAMGKQLKLPVLYVSKSFAVECFKYNTDLGTSHLQQIAGEVMEQLETLNEDVLRYQFGNHTFKLFPIVDSKNFHGILLIGLEKEFNVTDWSIINYGKTALLLEAVKKRSVEKYVKNRDMKIIESMLKTPRQEKANFEDLSSYLKDANYLYLIESDDLMTLNNIFDEFHINITKLEPASLLWIYENQVICLIDAKIPTNILNKIFNQRDIYCGVSEKSKNNSINSIQEKYEQARIGIEIGRQKKKFN</sequence>
<evidence type="ECO:0000313" key="3">
    <source>
        <dbReference type="Proteomes" id="UP001281447"/>
    </source>
</evidence>
<evidence type="ECO:0000313" key="2">
    <source>
        <dbReference type="EMBL" id="MDY0393577.1"/>
    </source>
</evidence>
<feature type="domain" description="Purine catabolism PurC-like" evidence="1">
    <location>
        <begin position="21"/>
        <end position="128"/>
    </location>
</feature>
<evidence type="ECO:0000259" key="1">
    <source>
        <dbReference type="Pfam" id="PF07905"/>
    </source>
</evidence>
<name>A0ABU5C4E3_9BACI</name>
<organism evidence="2 3">
    <name type="scientific">Tigheibacillus halophilus</name>
    <dbReference type="NCBI Taxonomy" id="361280"/>
    <lineage>
        <taxon>Bacteria</taxon>
        <taxon>Bacillati</taxon>
        <taxon>Bacillota</taxon>
        <taxon>Bacilli</taxon>
        <taxon>Bacillales</taxon>
        <taxon>Bacillaceae</taxon>
        <taxon>Tigheibacillus</taxon>
    </lineage>
</organism>
<proteinExistence type="predicted"/>
<dbReference type="InterPro" id="IPR012914">
    <property type="entry name" value="PucR_dom"/>
</dbReference>
<dbReference type="EMBL" id="JAWDIP010000003">
    <property type="protein sequence ID" value="MDY0393577.1"/>
    <property type="molecule type" value="Genomic_DNA"/>
</dbReference>
<dbReference type="Pfam" id="PF07905">
    <property type="entry name" value="PucR"/>
    <property type="match status" value="1"/>
</dbReference>
<reference evidence="2 3" key="1">
    <citation type="submission" date="2023-10" db="EMBL/GenBank/DDBJ databases">
        <title>Virgibacillus halophilus 5B73C genome.</title>
        <authorList>
            <person name="Miliotis G."/>
            <person name="Sengupta P."/>
            <person name="Hameed A."/>
            <person name="Chuvochina M."/>
            <person name="Mcdonagh F."/>
            <person name="Simpson A.C."/>
            <person name="Singh N.K."/>
            <person name="Rekha P.D."/>
            <person name="Raman K."/>
            <person name="Hugenholtz P."/>
            <person name="Venkateswaran K."/>
        </authorList>
    </citation>
    <scope>NUCLEOTIDE SEQUENCE [LARGE SCALE GENOMIC DNA]</scope>
    <source>
        <strain evidence="2 3">5B73C</strain>
    </source>
</reference>
<keyword evidence="3" id="KW-1185">Reference proteome</keyword>